<keyword evidence="4" id="KW-1185">Reference proteome</keyword>
<dbReference type="AlphaFoldDB" id="A0A4Y7TTC1"/>
<gene>
    <name evidence="3" type="ORF">FA13DRAFT_1770800</name>
</gene>
<name>A0A4Y7TTC1_COPMI</name>
<feature type="region of interest" description="Disordered" evidence="1">
    <location>
        <begin position="482"/>
        <end position="513"/>
    </location>
</feature>
<feature type="region of interest" description="Disordered" evidence="1">
    <location>
        <begin position="787"/>
        <end position="828"/>
    </location>
</feature>
<dbReference type="OrthoDB" id="3032844at2759"/>
<feature type="compositionally biased region" description="Basic and acidic residues" evidence="1">
    <location>
        <begin position="553"/>
        <end position="577"/>
    </location>
</feature>
<evidence type="ECO:0000256" key="1">
    <source>
        <dbReference type="SAM" id="MobiDB-lite"/>
    </source>
</evidence>
<dbReference type="Proteomes" id="UP000298030">
    <property type="component" value="Unassembled WGS sequence"/>
</dbReference>
<dbReference type="EMBL" id="QPFP01000004">
    <property type="protein sequence ID" value="TEB37231.1"/>
    <property type="molecule type" value="Genomic_DNA"/>
</dbReference>
<feature type="transmembrane region" description="Helical" evidence="2">
    <location>
        <begin position="241"/>
        <end position="266"/>
    </location>
</feature>
<accession>A0A4Y7TTC1</accession>
<evidence type="ECO:0000256" key="2">
    <source>
        <dbReference type="SAM" id="Phobius"/>
    </source>
</evidence>
<comment type="caution">
    <text evidence="3">The sequence shown here is derived from an EMBL/GenBank/DDBJ whole genome shotgun (WGS) entry which is preliminary data.</text>
</comment>
<dbReference type="STRING" id="71717.A0A4Y7TTC1"/>
<evidence type="ECO:0000313" key="4">
    <source>
        <dbReference type="Proteomes" id="UP000298030"/>
    </source>
</evidence>
<feature type="compositionally biased region" description="Polar residues" evidence="1">
    <location>
        <begin position="504"/>
        <end position="513"/>
    </location>
</feature>
<keyword evidence="2" id="KW-1133">Transmembrane helix</keyword>
<feature type="compositionally biased region" description="Basic and acidic residues" evidence="1">
    <location>
        <begin position="788"/>
        <end position="809"/>
    </location>
</feature>
<feature type="transmembrane region" description="Helical" evidence="2">
    <location>
        <begin position="415"/>
        <end position="442"/>
    </location>
</feature>
<dbReference type="Gene3D" id="3.40.50.1460">
    <property type="match status" value="1"/>
</dbReference>
<feature type="transmembrane region" description="Helical" evidence="2">
    <location>
        <begin position="278"/>
        <end position="300"/>
    </location>
</feature>
<sequence>MHLLLCKAAAEALLKSWGQQSLPLTLCPAKSLQRGTVTPGPGHWTTPSDGLREDVKGISKIKVDGSLNIAPCQIDSGPASLDKSHATGQPWAYWNHDYSYSTTEMSAGDEPAPGVVGVATSGIQDVSALLPLLGTDQCERLVTSALQHGLLYAAAAPMSIFGSLGIVKAGFVVLWSCIDHRPFSGPKGVRNAGFVSSGIGELLAPVADNRQLYVAEDRIRENLSKVKIKSVDVNLFSKDQVLWNFCLVGTTFLLSGLGLLPYVYVIERSLPDASFRSTWLYPILRTIGCGLVVISIQVIFQLRILEEVYHRLRFIATDNCLKGCGKSLPSDWDPNLRSKDALEILKKEHGEYSELVLAKDIGKIASFKVEPLSGKLLPPELPTKYTHAGGPSDEEKGGTYSPFQARVYPKYTLHFILLSARVVLLFGLVISVIGYIGCFSVVQSAPKSDSKASIIWLSVESFLAVARVFLWALNPGSDDAGSPIVLKKEREERDVDKKKKPTYTGGSKTAPQVVSNHGSSYRVGWTLESLTANDVYALVVGVKRDEQKEGLVEDIKSKEGQVGEDKSKESKAKEGNEAKSNAVNMTRFLKHTLLVPGSQITTLQNVDATKSKIVEALKALPRAAEKDAPILIYFSTDSEVNNEKETNLLLWPDSGKPGDSSISYKEILDLLGHIAQEKTENITLILECPHAARMEANGKSESNAFCDSPVGARPELQKVTEEFIGYSSHILLAGAGPGGGKNNPLNAGGDFTQSLLNVLESKDYAKELPTMTYKRLVELLNQDMKSLQPKDVRDPEQIRVKVPRQRDLESSLPNGQEGPKSETSKPGWHTVLSAWRAGRIWAGRRQRHKRPAPGNSAAFCTTLYQNRRLLNGLFSRRIIDDNATPAITVTYSDR</sequence>
<keyword evidence="2" id="KW-0812">Transmembrane</keyword>
<feature type="compositionally biased region" description="Basic and acidic residues" evidence="1">
    <location>
        <begin position="486"/>
        <end position="497"/>
    </location>
</feature>
<reference evidence="3 4" key="1">
    <citation type="journal article" date="2019" name="Nat. Ecol. Evol.">
        <title>Megaphylogeny resolves global patterns of mushroom evolution.</title>
        <authorList>
            <person name="Varga T."/>
            <person name="Krizsan K."/>
            <person name="Foldi C."/>
            <person name="Dima B."/>
            <person name="Sanchez-Garcia M."/>
            <person name="Sanchez-Ramirez S."/>
            <person name="Szollosi G.J."/>
            <person name="Szarkandi J.G."/>
            <person name="Papp V."/>
            <person name="Albert L."/>
            <person name="Andreopoulos W."/>
            <person name="Angelini C."/>
            <person name="Antonin V."/>
            <person name="Barry K.W."/>
            <person name="Bougher N.L."/>
            <person name="Buchanan P."/>
            <person name="Buyck B."/>
            <person name="Bense V."/>
            <person name="Catcheside P."/>
            <person name="Chovatia M."/>
            <person name="Cooper J."/>
            <person name="Damon W."/>
            <person name="Desjardin D."/>
            <person name="Finy P."/>
            <person name="Geml J."/>
            <person name="Haridas S."/>
            <person name="Hughes K."/>
            <person name="Justo A."/>
            <person name="Karasinski D."/>
            <person name="Kautmanova I."/>
            <person name="Kiss B."/>
            <person name="Kocsube S."/>
            <person name="Kotiranta H."/>
            <person name="LaButti K.M."/>
            <person name="Lechner B.E."/>
            <person name="Liimatainen K."/>
            <person name="Lipzen A."/>
            <person name="Lukacs Z."/>
            <person name="Mihaltcheva S."/>
            <person name="Morgado L.N."/>
            <person name="Niskanen T."/>
            <person name="Noordeloos M.E."/>
            <person name="Ohm R.A."/>
            <person name="Ortiz-Santana B."/>
            <person name="Ovrebo C."/>
            <person name="Racz N."/>
            <person name="Riley R."/>
            <person name="Savchenko A."/>
            <person name="Shiryaev A."/>
            <person name="Soop K."/>
            <person name="Spirin V."/>
            <person name="Szebenyi C."/>
            <person name="Tomsovsky M."/>
            <person name="Tulloss R.E."/>
            <person name="Uehling J."/>
            <person name="Grigoriev I.V."/>
            <person name="Vagvolgyi C."/>
            <person name="Papp T."/>
            <person name="Martin F.M."/>
            <person name="Miettinen O."/>
            <person name="Hibbett D.S."/>
            <person name="Nagy L.G."/>
        </authorList>
    </citation>
    <scope>NUCLEOTIDE SEQUENCE [LARGE SCALE GENOMIC DNA]</scope>
    <source>
        <strain evidence="3 4">FP101781</strain>
    </source>
</reference>
<proteinExistence type="predicted"/>
<feature type="region of interest" description="Disordered" evidence="1">
    <location>
        <begin position="553"/>
        <end position="578"/>
    </location>
</feature>
<keyword evidence="2" id="KW-0472">Membrane</keyword>
<organism evidence="3 4">
    <name type="scientific">Coprinellus micaceus</name>
    <name type="common">Glistening ink-cap mushroom</name>
    <name type="synonym">Coprinus micaceus</name>
    <dbReference type="NCBI Taxonomy" id="71717"/>
    <lineage>
        <taxon>Eukaryota</taxon>
        <taxon>Fungi</taxon>
        <taxon>Dikarya</taxon>
        <taxon>Basidiomycota</taxon>
        <taxon>Agaricomycotina</taxon>
        <taxon>Agaricomycetes</taxon>
        <taxon>Agaricomycetidae</taxon>
        <taxon>Agaricales</taxon>
        <taxon>Agaricineae</taxon>
        <taxon>Psathyrellaceae</taxon>
        <taxon>Coprinellus</taxon>
    </lineage>
</organism>
<protein>
    <submittedName>
        <fullName evidence="3">Uncharacterized protein</fullName>
    </submittedName>
</protein>
<evidence type="ECO:0000313" key="3">
    <source>
        <dbReference type="EMBL" id="TEB37231.1"/>
    </source>
</evidence>